<keyword evidence="2" id="KW-0472">Membrane</keyword>
<gene>
    <name evidence="3" type="ORF">C1850_05830</name>
</gene>
<name>A0A369NZ18_9ACTN</name>
<proteinExistence type="predicted"/>
<evidence type="ECO:0000256" key="2">
    <source>
        <dbReference type="SAM" id="Phobius"/>
    </source>
</evidence>
<dbReference type="EMBL" id="PPUT01000012">
    <property type="protein sequence ID" value="RDC44747.1"/>
    <property type="molecule type" value="Genomic_DNA"/>
</dbReference>
<feature type="region of interest" description="Disordered" evidence="1">
    <location>
        <begin position="1"/>
        <end position="49"/>
    </location>
</feature>
<protein>
    <submittedName>
        <fullName evidence="3">Uncharacterized protein</fullName>
    </submittedName>
</protein>
<evidence type="ECO:0000313" key="3">
    <source>
        <dbReference type="EMBL" id="RDC44747.1"/>
    </source>
</evidence>
<reference evidence="3 4" key="1">
    <citation type="journal article" date="2018" name="Elife">
        <title>Discovery and characterization of a prevalent human gut bacterial enzyme sufficient for the inactivation of a family of plant toxins.</title>
        <authorList>
            <person name="Koppel N."/>
            <person name="Bisanz J.E."/>
            <person name="Pandelia M.E."/>
            <person name="Turnbaugh P.J."/>
            <person name="Balskus E.P."/>
        </authorList>
    </citation>
    <scope>NUCLEOTIDE SEQUENCE [LARGE SCALE GENOMIC DNA]</scope>
    <source>
        <strain evidence="3 4">OB21 GAM 11</strain>
    </source>
</reference>
<evidence type="ECO:0000313" key="4">
    <source>
        <dbReference type="Proteomes" id="UP000253805"/>
    </source>
</evidence>
<accession>A0A369NZ18</accession>
<dbReference type="Proteomes" id="UP000253805">
    <property type="component" value="Unassembled WGS sequence"/>
</dbReference>
<feature type="transmembrane region" description="Helical" evidence="2">
    <location>
        <begin position="234"/>
        <end position="254"/>
    </location>
</feature>
<organism evidence="3 4">
    <name type="scientific">Adlercreutzia equolifaciens subsp. celatus</name>
    <dbReference type="NCBI Taxonomy" id="394340"/>
    <lineage>
        <taxon>Bacteria</taxon>
        <taxon>Bacillati</taxon>
        <taxon>Actinomycetota</taxon>
        <taxon>Coriobacteriia</taxon>
        <taxon>Eggerthellales</taxon>
        <taxon>Eggerthellaceae</taxon>
        <taxon>Adlercreutzia</taxon>
    </lineage>
</organism>
<keyword evidence="2" id="KW-1133">Transmembrane helix</keyword>
<dbReference type="RefSeq" id="WP_114548951.1">
    <property type="nucleotide sequence ID" value="NZ_PPUT01000012.1"/>
</dbReference>
<comment type="caution">
    <text evidence="3">The sequence shown here is derived from an EMBL/GenBank/DDBJ whole genome shotgun (WGS) entry which is preliminary data.</text>
</comment>
<keyword evidence="2" id="KW-0812">Transmembrane</keyword>
<evidence type="ECO:0000256" key="1">
    <source>
        <dbReference type="SAM" id="MobiDB-lite"/>
    </source>
</evidence>
<feature type="compositionally biased region" description="Polar residues" evidence="1">
    <location>
        <begin position="1"/>
        <end position="11"/>
    </location>
</feature>
<sequence length="262" mass="26798">MTENTNQTPGTTAGYGPEGRELERESLAYGEPARTAGDVEPASAGDPSEMLGEVLQSQELNPNEPAVTNDPVPLEGTAPAAAAAAAPAASAAGYVADGRALEQQAVSAAYPGQPVAPAPQQPAPQAVATHQAAYQATYGAPQQTAAPRVTATASPHAAATAAAVQKVRKPLDPEHIFLICGMIVGAIIIVFGLCMLAYYTPEEVSSLFDSYQMNGSSGFSSVGATSAQVIKGGFSMLLIGFGATDICAFGAKYVKAKKREQK</sequence>
<feature type="transmembrane region" description="Helical" evidence="2">
    <location>
        <begin position="176"/>
        <end position="199"/>
    </location>
</feature>
<dbReference type="AlphaFoldDB" id="A0A369NZ18"/>